<protein>
    <submittedName>
        <fullName evidence="3">Uncharacterized protein</fullName>
    </submittedName>
</protein>
<sequence>DITTNKTAEIVSVKVVNITENSVEFVVLTKGDAESFYIRYKEKLDKGENSVQIKKGHKAVVKDLVPSGRYEFRFQIEPPSQVKRPATPYYVILLPGVPDVIFRNIKDGFVDVEWFRSIDDFTRDTIEEYELSYNTVRGNFLLSNTSSFLNFLLSSTRSRQRESIVIFKKLKLVILKNLHVLDFPESERHNFGIISVNTIS</sequence>
<dbReference type="OrthoDB" id="6437389at2759"/>
<dbReference type="EMBL" id="BGPR01075341">
    <property type="protein sequence ID" value="GBL54810.1"/>
    <property type="molecule type" value="Genomic_DNA"/>
</dbReference>
<feature type="non-terminal residue" evidence="3">
    <location>
        <position position="1"/>
    </location>
</feature>
<evidence type="ECO:0000313" key="1">
    <source>
        <dbReference type="EMBL" id="GBL54788.1"/>
    </source>
</evidence>
<accession>A0A4Y1ZK92</accession>
<reference evidence="3 4" key="1">
    <citation type="journal article" date="2019" name="Sci. Rep.">
        <title>Orb-weaving spider Araneus ventricosus genome elucidates the spidroin gene catalogue.</title>
        <authorList>
            <person name="Kono N."/>
            <person name="Nakamura H."/>
            <person name="Ohtoshi R."/>
            <person name="Moran D.A.P."/>
            <person name="Shinohara A."/>
            <person name="Yoshida Y."/>
            <person name="Fujiwara M."/>
            <person name="Mori M."/>
            <person name="Tomita M."/>
            <person name="Arakawa K."/>
        </authorList>
    </citation>
    <scope>NUCLEOTIDE SEQUENCE [LARGE SCALE GENOMIC DNA]</scope>
</reference>
<dbReference type="InterPro" id="IPR036116">
    <property type="entry name" value="FN3_sf"/>
</dbReference>
<dbReference type="EMBL" id="BGPR01075338">
    <property type="protein sequence ID" value="GBL54788.1"/>
    <property type="molecule type" value="Genomic_DNA"/>
</dbReference>
<name>A0A4Y1ZK92_ARAVE</name>
<keyword evidence="4" id="KW-1185">Reference proteome</keyword>
<evidence type="ECO:0000313" key="4">
    <source>
        <dbReference type="Proteomes" id="UP000499080"/>
    </source>
</evidence>
<dbReference type="EMBL" id="BGPR01075347">
    <property type="protein sequence ID" value="GBL54842.1"/>
    <property type="molecule type" value="Genomic_DNA"/>
</dbReference>
<evidence type="ECO:0000313" key="2">
    <source>
        <dbReference type="EMBL" id="GBL54810.1"/>
    </source>
</evidence>
<organism evidence="3 4">
    <name type="scientific">Araneus ventricosus</name>
    <name type="common">Orbweaver spider</name>
    <name type="synonym">Epeira ventricosa</name>
    <dbReference type="NCBI Taxonomy" id="182803"/>
    <lineage>
        <taxon>Eukaryota</taxon>
        <taxon>Metazoa</taxon>
        <taxon>Ecdysozoa</taxon>
        <taxon>Arthropoda</taxon>
        <taxon>Chelicerata</taxon>
        <taxon>Arachnida</taxon>
        <taxon>Araneae</taxon>
        <taxon>Araneomorphae</taxon>
        <taxon>Entelegynae</taxon>
        <taxon>Araneoidea</taxon>
        <taxon>Araneidae</taxon>
        <taxon>Araneus</taxon>
    </lineage>
</organism>
<dbReference type="SUPFAM" id="SSF49265">
    <property type="entry name" value="Fibronectin type III"/>
    <property type="match status" value="1"/>
</dbReference>
<dbReference type="AlphaFoldDB" id="A0A4Y1ZK92"/>
<comment type="caution">
    <text evidence="3">The sequence shown here is derived from an EMBL/GenBank/DDBJ whole genome shotgun (WGS) entry which is preliminary data.</text>
</comment>
<dbReference type="Proteomes" id="UP000499080">
    <property type="component" value="Unassembled WGS sequence"/>
</dbReference>
<gene>
    <name evidence="2" type="ORF">AVEN_112969_1</name>
    <name evidence="1" type="ORF">AVEN_271869_1</name>
    <name evidence="3" type="ORF">AVEN_65418_1</name>
</gene>
<evidence type="ECO:0000313" key="3">
    <source>
        <dbReference type="EMBL" id="GBL54842.1"/>
    </source>
</evidence>
<proteinExistence type="predicted"/>